<dbReference type="Gene3D" id="3.40.630.190">
    <property type="entry name" value="LCP protein"/>
    <property type="match status" value="1"/>
</dbReference>
<reference evidence="7 8" key="1">
    <citation type="submission" date="2020-08" db="EMBL/GenBank/DDBJ databases">
        <title>A Genomic Blueprint of the Chicken Gut Microbiome.</title>
        <authorList>
            <person name="Gilroy R."/>
            <person name="Ravi A."/>
            <person name="Getino M."/>
            <person name="Pursley I."/>
            <person name="Horton D.L."/>
            <person name="Alikhan N.-F."/>
            <person name="Baker D."/>
            <person name="Gharbi K."/>
            <person name="Hall N."/>
            <person name="Watson M."/>
            <person name="Adriaenssens E.M."/>
            <person name="Foster-Nyarko E."/>
            <person name="Jarju S."/>
            <person name="Secka A."/>
            <person name="Antonio M."/>
            <person name="Oren A."/>
            <person name="Chaudhuri R."/>
            <person name="La Ragione R.M."/>
            <person name="Hildebrand F."/>
            <person name="Pallen M.J."/>
        </authorList>
    </citation>
    <scope>NUCLEOTIDE SEQUENCE [LARGE SCALE GENOMIC DNA]</scope>
    <source>
        <strain evidence="7 8">Sa5YUA1</strain>
    </source>
</reference>
<keyword evidence="4" id="KW-1133">Transmembrane helix</keyword>
<comment type="similarity">
    <text evidence="1">Belongs to the LytR/CpsA/Psr (LCP) family.</text>
</comment>
<dbReference type="InterPro" id="IPR004474">
    <property type="entry name" value="LytR_CpsA_psr"/>
</dbReference>
<evidence type="ECO:0000256" key="1">
    <source>
        <dbReference type="ARBA" id="ARBA00006068"/>
    </source>
</evidence>
<dbReference type="EMBL" id="JACSQT010000003">
    <property type="protein sequence ID" value="MBD7937185.1"/>
    <property type="molecule type" value="Genomic_DNA"/>
</dbReference>
<dbReference type="PANTHER" id="PTHR33392">
    <property type="entry name" value="POLYISOPRENYL-TEICHOIC ACID--PEPTIDOGLYCAN TEICHOIC ACID TRANSFERASE TAGU"/>
    <property type="match status" value="1"/>
</dbReference>
<evidence type="ECO:0000256" key="3">
    <source>
        <dbReference type="ARBA" id="ARBA00022968"/>
    </source>
</evidence>
<dbReference type="NCBIfam" id="TIGR00350">
    <property type="entry name" value="lytR_cpsA_psr"/>
    <property type="match status" value="1"/>
</dbReference>
<dbReference type="Proteomes" id="UP000657931">
    <property type="component" value="Unassembled WGS sequence"/>
</dbReference>
<evidence type="ECO:0000256" key="5">
    <source>
        <dbReference type="SAM" id="MobiDB-lite"/>
    </source>
</evidence>
<keyword evidence="3" id="KW-0735">Signal-anchor</keyword>
<proteinExistence type="inferred from homology"/>
<keyword evidence="8" id="KW-1185">Reference proteome</keyword>
<evidence type="ECO:0000313" key="8">
    <source>
        <dbReference type="Proteomes" id="UP000657931"/>
    </source>
</evidence>
<sequence length="368" mass="40585">MSYDGRNAQKVSRRKVKRRRRVFAFILLPLLVLALSATAYGAYLYNKAETAMNSTYNPLERETKRDVAVQPDVDNFSLLIIGVDDSSKRGFSNSARSDALMVATFNKESKSIKLLSIPRDSYVQIPKLGYQDKITHAHAHGGPLTSIETVEQLLDIPIDFYLKLNFDAFIEIIDALGGIEVEVPYALSEQDSNDKAGAIQLEEGLQTLNGEEALALARTRKQDNDIMRGQRQQEIVKAMMKKAVSVDAISKYGNVIEAVGNNMETDLSFDQMKSLISYATSSGMTPDIETLNLKGQDMYLPNSNGNRVYYYQIDDTGLQEVISELQSHLDLGTTNLGQNESTNPTNGEGSTGGEISSESSEAGYNSGY</sequence>
<keyword evidence="4" id="KW-0472">Membrane</keyword>
<dbReference type="PANTHER" id="PTHR33392:SF3">
    <property type="entry name" value="POLYISOPRENYL-TEICHOIC ACID--PEPTIDOGLYCAN TEICHOIC ACID TRANSFERASE TAGT"/>
    <property type="match status" value="1"/>
</dbReference>
<dbReference type="Pfam" id="PF03816">
    <property type="entry name" value="LytR_cpsA_psr"/>
    <property type="match status" value="1"/>
</dbReference>
<gene>
    <name evidence="7" type="ORF">H9655_09085</name>
</gene>
<evidence type="ECO:0000313" key="7">
    <source>
        <dbReference type="EMBL" id="MBD7937185.1"/>
    </source>
</evidence>
<name>A0ABR8QNR7_9BACI</name>
<dbReference type="InterPro" id="IPR050922">
    <property type="entry name" value="LytR/CpsA/Psr_CW_biosynth"/>
</dbReference>
<evidence type="ECO:0000256" key="2">
    <source>
        <dbReference type="ARBA" id="ARBA00022692"/>
    </source>
</evidence>
<accession>A0ABR8QNR7</accession>
<protein>
    <submittedName>
        <fullName evidence="7">LCP family protein</fullName>
    </submittedName>
</protein>
<keyword evidence="2" id="KW-0812">Transmembrane</keyword>
<feature type="compositionally biased region" description="Low complexity" evidence="5">
    <location>
        <begin position="353"/>
        <end position="368"/>
    </location>
</feature>
<evidence type="ECO:0000256" key="4">
    <source>
        <dbReference type="ARBA" id="ARBA00022989"/>
    </source>
</evidence>
<feature type="compositionally biased region" description="Polar residues" evidence="5">
    <location>
        <begin position="332"/>
        <end position="346"/>
    </location>
</feature>
<organism evidence="7 8">
    <name type="scientific">Cytobacillus stercorigallinarum</name>
    <dbReference type="NCBI Taxonomy" id="2762240"/>
    <lineage>
        <taxon>Bacteria</taxon>
        <taxon>Bacillati</taxon>
        <taxon>Bacillota</taxon>
        <taxon>Bacilli</taxon>
        <taxon>Bacillales</taxon>
        <taxon>Bacillaceae</taxon>
        <taxon>Cytobacillus</taxon>
    </lineage>
</organism>
<comment type="caution">
    <text evidence="7">The sequence shown here is derived from an EMBL/GenBank/DDBJ whole genome shotgun (WGS) entry which is preliminary data.</text>
</comment>
<feature type="domain" description="Cell envelope-related transcriptional attenuator" evidence="6">
    <location>
        <begin position="96"/>
        <end position="243"/>
    </location>
</feature>
<feature type="region of interest" description="Disordered" evidence="5">
    <location>
        <begin position="332"/>
        <end position="368"/>
    </location>
</feature>
<dbReference type="RefSeq" id="WP_191813167.1">
    <property type="nucleotide sequence ID" value="NZ_JACSQT010000003.1"/>
</dbReference>
<evidence type="ECO:0000259" key="6">
    <source>
        <dbReference type="Pfam" id="PF03816"/>
    </source>
</evidence>